<comment type="caution">
    <text evidence="6">The sequence shown here is derived from an EMBL/GenBank/DDBJ whole genome shotgun (WGS) entry which is preliminary data.</text>
</comment>
<dbReference type="PANTHER" id="PTHR30146">
    <property type="entry name" value="LACI-RELATED TRANSCRIPTIONAL REPRESSOR"/>
    <property type="match status" value="1"/>
</dbReference>
<protein>
    <submittedName>
        <fullName evidence="6">LacI family DNA-binding transcriptional regulator</fullName>
    </submittedName>
</protein>
<dbReference type="CDD" id="cd01392">
    <property type="entry name" value="HTH_LacI"/>
    <property type="match status" value="1"/>
</dbReference>
<dbReference type="GO" id="GO:0003700">
    <property type="term" value="F:DNA-binding transcription factor activity"/>
    <property type="evidence" value="ECO:0007669"/>
    <property type="project" value="TreeGrafter"/>
</dbReference>
<keyword evidence="4" id="KW-0804">Transcription</keyword>
<keyword evidence="7" id="KW-1185">Reference proteome</keyword>
<dbReference type="AlphaFoldDB" id="A0A9X4KF87"/>
<evidence type="ECO:0000256" key="3">
    <source>
        <dbReference type="ARBA" id="ARBA00023125"/>
    </source>
</evidence>
<evidence type="ECO:0000256" key="1">
    <source>
        <dbReference type="ARBA" id="ARBA00022491"/>
    </source>
</evidence>
<evidence type="ECO:0000313" key="7">
    <source>
        <dbReference type="Proteomes" id="UP001153387"/>
    </source>
</evidence>
<dbReference type="GO" id="GO:0000976">
    <property type="term" value="F:transcription cis-regulatory region binding"/>
    <property type="evidence" value="ECO:0007669"/>
    <property type="project" value="TreeGrafter"/>
</dbReference>
<evidence type="ECO:0000256" key="4">
    <source>
        <dbReference type="ARBA" id="ARBA00023163"/>
    </source>
</evidence>
<dbReference type="SUPFAM" id="SSF47413">
    <property type="entry name" value="lambda repressor-like DNA-binding domains"/>
    <property type="match status" value="1"/>
</dbReference>
<accession>A0A9X4KF87</accession>
<proteinExistence type="predicted"/>
<dbReference type="Pfam" id="PF13377">
    <property type="entry name" value="Peripla_BP_3"/>
    <property type="match status" value="1"/>
</dbReference>
<evidence type="ECO:0000256" key="2">
    <source>
        <dbReference type="ARBA" id="ARBA00023015"/>
    </source>
</evidence>
<reference evidence="6 7" key="1">
    <citation type="submission" date="2022-10" db="EMBL/GenBank/DDBJ databases">
        <title>Comparative genomic analysis of Cohnella hashimotonis sp. nov., isolated from the International Space Station.</title>
        <authorList>
            <person name="Simpson A."/>
            <person name="Venkateswaran K."/>
        </authorList>
    </citation>
    <scope>NUCLEOTIDE SEQUENCE [LARGE SCALE GENOMIC DNA]</scope>
    <source>
        <strain evidence="6 7">DSM 18997</strain>
    </source>
</reference>
<organism evidence="6 7">
    <name type="scientific">Cohnella ginsengisoli</name>
    <dbReference type="NCBI Taxonomy" id="425004"/>
    <lineage>
        <taxon>Bacteria</taxon>
        <taxon>Bacillati</taxon>
        <taxon>Bacillota</taxon>
        <taxon>Bacilli</taxon>
        <taxon>Bacillales</taxon>
        <taxon>Paenibacillaceae</taxon>
        <taxon>Cohnella</taxon>
    </lineage>
</organism>
<dbReference type="InterPro" id="IPR046335">
    <property type="entry name" value="LacI/GalR-like_sensor"/>
</dbReference>
<name>A0A9X4KF87_9BACL</name>
<dbReference type="SMART" id="SM00354">
    <property type="entry name" value="HTH_LACI"/>
    <property type="match status" value="1"/>
</dbReference>
<dbReference type="InterPro" id="IPR000843">
    <property type="entry name" value="HTH_LacI"/>
</dbReference>
<dbReference type="RefSeq" id="WP_277564762.1">
    <property type="nucleotide sequence ID" value="NZ_JAPDHZ010000002.1"/>
</dbReference>
<dbReference type="Gene3D" id="1.10.260.40">
    <property type="entry name" value="lambda repressor-like DNA-binding domains"/>
    <property type="match status" value="1"/>
</dbReference>
<feature type="domain" description="HTH lacI-type" evidence="5">
    <location>
        <begin position="5"/>
        <end position="61"/>
    </location>
</feature>
<dbReference type="EMBL" id="JAPDHZ010000002">
    <property type="protein sequence ID" value="MDG0790977.1"/>
    <property type="molecule type" value="Genomic_DNA"/>
</dbReference>
<dbReference type="PROSITE" id="PS50932">
    <property type="entry name" value="HTH_LACI_2"/>
    <property type="match status" value="1"/>
</dbReference>
<dbReference type="SUPFAM" id="SSF53822">
    <property type="entry name" value="Periplasmic binding protein-like I"/>
    <property type="match status" value="1"/>
</dbReference>
<evidence type="ECO:0000313" key="6">
    <source>
        <dbReference type="EMBL" id="MDG0790977.1"/>
    </source>
</evidence>
<keyword evidence="1" id="KW-0678">Repressor</keyword>
<dbReference type="InterPro" id="IPR028082">
    <property type="entry name" value="Peripla_BP_I"/>
</dbReference>
<dbReference type="Gene3D" id="3.40.50.2300">
    <property type="match status" value="2"/>
</dbReference>
<gene>
    <name evidence="6" type="ORF">OMP38_08935</name>
</gene>
<dbReference type="PANTHER" id="PTHR30146:SF148">
    <property type="entry name" value="HTH-TYPE TRANSCRIPTIONAL REPRESSOR PURR-RELATED"/>
    <property type="match status" value="1"/>
</dbReference>
<dbReference type="Pfam" id="PF00356">
    <property type="entry name" value="LacI"/>
    <property type="match status" value="1"/>
</dbReference>
<keyword evidence="3 6" id="KW-0238">DNA-binding</keyword>
<sequence length="352" mass="38870">MSGKVSMQKIADALGVSKNAVSLALSGKPGVSGALRDRVFETANRLGYRARTDKEGRRTRNLLILIPKYIRHDQGFYREIYWAIDRRAKETGCTAVRCEISERMEEALLLPEEWHLAVYEGLLLVGVFREAYVRHLLDLGAPLVIVDHDYDTLKLDAVVTANTTEAFRIVSYLIGLGHREIGFIGAIGMTRSFMERWLGYCQAMSEAGLAIPEAYCLTGEAPLATLHSQPSEVQAWLDGLGSYPTAWFCANDRIAVNLIEMLTAMGVRIPGSLSVAGFDDIEEAARTEPPLTTVQVQREQLGYEAVDFLIRKIDYGGNPTKLSIYGAFIERASCAPPSGNAENLRDPVPNRG</sequence>
<dbReference type="InterPro" id="IPR010982">
    <property type="entry name" value="Lambda_DNA-bd_dom_sf"/>
</dbReference>
<keyword evidence="2" id="KW-0805">Transcription regulation</keyword>
<evidence type="ECO:0000259" key="5">
    <source>
        <dbReference type="PROSITE" id="PS50932"/>
    </source>
</evidence>
<dbReference type="Proteomes" id="UP001153387">
    <property type="component" value="Unassembled WGS sequence"/>
</dbReference>